<keyword evidence="2" id="KW-1185">Reference proteome</keyword>
<dbReference type="Pfam" id="PF14299">
    <property type="entry name" value="PP2"/>
    <property type="match status" value="1"/>
</dbReference>
<accession>A0A3Q7G6J7</accession>
<proteinExistence type="predicted"/>
<sequence length="197" mass="23132">MCIRLNVNEKGSYFYDFVVGKGSKWKSCLVGRVRNVPFIRVVGWFGSNTFRVFIGIIWGGTPEYWEWLSHLNSRFYIFRFSEVAKLNRISWLDIHFAYIVFKWKDGLYVFRNVKAVVSFVDSESDHEPEQRVKVVPFSGLGPRARLSLKRGDGWMGIEMGNFFNDIRAEGDLEARLIEFRHLSWKYALLVQGIEFRP</sequence>
<dbReference type="OMA" id="FNICAFT"/>
<organism evidence="1">
    <name type="scientific">Solanum lycopersicum</name>
    <name type="common">Tomato</name>
    <name type="synonym">Lycopersicon esculentum</name>
    <dbReference type="NCBI Taxonomy" id="4081"/>
    <lineage>
        <taxon>Eukaryota</taxon>
        <taxon>Viridiplantae</taxon>
        <taxon>Streptophyta</taxon>
        <taxon>Embryophyta</taxon>
        <taxon>Tracheophyta</taxon>
        <taxon>Spermatophyta</taxon>
        <taxon>Magnoliopsida</taxon>
        <taxon>eudicotyledons</taxon>
        <taxon>Gunneridae</taxon>
        <taxon>Pentapetalae</taxon>
        <taxon>asterids</taxon>
        <taxon>lamiids</taxon>
        <taxon>Solanales</taxon>
        <taxon>Solanaceae</taxon>
        <taxon>Solanoideae</taxon>
        <taxon>Solaneae</taxon>
        <taxon>Solanum</taxon>
        <taxon>Solanum subgen. Lycopersicon</taxon>
    </lineage>
</organism>
<dbReference type="AlphaFoldDB" id="A0A3Q7G6J7"/>
<evidence type="ECO:0000313" key="1">
    <source>
        <dbReference type="EnsemblPlants" id="Solyc04g056710.2.1"/>
    </source>
</evidence>
<reference evidence="1" key="1">
    <citation type="journal article" date="2012" name="Nature">
        <title>The tomato genome sequence provides insights into fleshy fruit evolution.</title>
        <authorList>
            <consortium name="Tomato Genome Consortium"/>
        </authorList>
    </citation>
    <scope>NUCLEOTIDE SEQUENCE [LARGE SCALE GENOMIC DNA]</scope>
    <source>
        <strain evidence="1">cv. Heinz 1706</strain>
    </source>
</reference>
<dbReference type="PANTHER" id="PTHR32278">
    <property type="entry name" value="F-BOX DOMAIN-CONTAINING PROTEIN"/>
    <property type="match status" value="1"/>
</dbReference>
<dbReference type="InParanoid" id="A0A3Q7G6J7"/>
<dbReference type="PANTHER" id="PTHR32278:SF87">
    <property type="entry name" value="F-BOX DOMAIN-CONTAINING PROTEIN"/>
    <property type="match status" value="1"/>
</dbReference>
<evidence type="ECO:0000313" key="2">
    <source>
        <dbReference type="Proteomes" id="UP000004994"/>
    </source>
</evidence>
<protein>
    <submittedName>
        <fullName evidence="1">Uncharacterized protein</fullName>
    </submittedName>
</protein>
<reference evidence="1" key="2">
    <citation type="submission" date="2019-01" db="UniProtKB">
        <authorList>
            <consortium name="EnsemblPlants"/>
        </authorList>
    </citation>
    <scope>IDENTIFICATION</scope>
    <source>
        <strain evidence="1">cv. Heinz 1706</strain>
    </source>
</reference>
<dbReference type="Proteomes" id="UP000004994">
    <property type="component" value="Chromosome 4"/>
</dbReference>
<dbReference type="EnsemblPlants" id="Solyc04g056710.2.1">
    <property type="protein sequence ID" value="Solyc04g056710.2.1"/>
    <property type="gene ID" value="Solyc04g056710.2"/>
</dbReference>
<dbReference type="PaxDb" id="4081-Solyc04g056710.1.1"/>
<dbReference type="STRING" id="4081.A0A3Q7G6J7"/>
<dbReference type="InterPro" id="IPR025886">
    <property type="entry name" value="PP2-like"/>
</dbReference>
<dbReference type="Gramene" id="Solyc04g056710.2.1">
    <property type="protein sequence ID" value="Solyc04g056710.2.1"/>
    <property type="gene ID" value="Solyc04g056710.2"/>
</dbReference>
<name>A0A3Q7G6J7_SOLLC</name>